<proteinExistence type="predicted"/>
<organism evidence="2 3">
    <name type="scientific">Gymnopilus dilepis</name>
    <dbReference type="NCBI Taxonomy" id="231916"/>
    <lineage>
        <taxon>Eukaryota</taxon>
        <taxon>Fungi</taxon>
        <taxon>Dikarya</taxon>
        <taxon>Basidiomycota</taxon>
        <taxon>Agaricomycotina</taxon>
        <taxon>Agaricomycetes</taxon>
        <taxon>Agaricomycetidae</taxon>
        <taxon>Agaricales</taxon>
        <taxon>Agaricineae</taxon>
        <taxon>Hymenogastraceae</taxon>
        <taxon>Gymnopilus</taxon>
    </lineage>
</organism>
<feature type="region of interest" description="Disordered" evidence="1">
    <location>
        <begin position="229"/>
        <end position="255"/>
    </location>
</feature>
<reference evidence="2 3" key="1">
    <citation type="journal article" date="2018" name="Evol. Lett.">
        <title>Horizontal gene cluster transfer increased hallucinogenic mushroom diversity.</title>
        <authorList>
            <person name="Reynolds H.T."/>
            <person name="Vijayakumar V."/>
            <person name="Gluck-Thaler E."/>
            <person name="Korotkin H.B."/>
            <person name="Matheny P.B."/>
            <person name="Slot J.C."/>
        </authorList>
    </citation>
    <scope>NUCLEOTIDE SEQUENCE [LARGE SCALE GENOMIC DNA]</scope>
    <source>
        <strain evidence="2 3">SRW20</strain>
    </source>
</reference>
<evidence type="ECO:0000313" key="3">
    <source>
        <dbReference type="Proteomes" id="UP000284706"/>
    </source>
</evidence>
<dbReference type="Proteomes" id="UP000284706">
    <property type="component" value="Unassembled WGS sequence"/>
</dbReference>
<protein>
    <submittedName>
        <fullName evidence="2">Uncharacterized protein</fullName>
    </submittedName>
</protein>
<feature type="region of interest" description="Disordered" evidence="1">
    <location>
        <begin position="39"/>
        <end position="60"/>
    </location>
</feature>
<feature type="compositionally biased region" description="Polar residues" evidence="1">
    <location>
        <begin position="135"/>
        <end position="151"/>
    </location>
</feature>
<comment type="caution">
    <text evidence="2">The sequence shown here is derived from an EMBL/GenBank/DDBJ whole genome shotgun (WGS) entry which is preliminary data.</text>
</comment>
<feature type="region of interest" description="Disordered" evidence="1">
    <location>
        <begin position="107"/>
        <end position="200"/>
    </location>
</feature>
<evidence type="ECO:0000313" key="2">
    <source>
        <dbReference type="EMBL" id="PPQ68540.1"/>
    </source>
</evidence>
<keyword evidence="3" id="KW-1185">Reference proteome</keyword>
<evidence type="ECO:0000256" key="1">
    <source>
        <dbReference type="SAM" id="MobiDB-lite"/>
    </source>
</evidence>
<accession>A0A409VQI0</accession>
<name>A0A409VQI0_9AGAR</name>
<sequence length="255" mass="27991">MADNGFTSNDAATITKVPLRNRPPTIRISTVPETELAVPKAARRRLPRTKSSPSNSLRAYYRDPPLEIPPNFPPSPTELLLSNKYLEDIRSKDPLFLRPSPSTSSLRTLKVVRRQRSKSEGIFEDANNDADTPAGPSTPSHCYTNSPSSPKQGLFASVRQRVASLTKPSKKGKSEGSGVHGASGGQQPSRGIENFASPPLRRATSMFELEDAPPPEVLKDQISGLDAATREASRRAEVISSRWRYDDVDPEEEED</sequence>
<dbReference type="AlphaFoldDB" id="A0A409VQI0"/>
<dbReference type="InParanoid" id="A0A409VQI0"/>
<gene>
    <name evidence="2" type="ORF">CVT26_003348</name>
</gene>
<dbReference type="EMBL" id="NHYE01005593">
    <property type="protein sequence ID" value="PPQ68540.1"/>
    <property type="molecule type" value="Genomic_DNA"/>
</dbReference>
<feature type="compositionally biased region" description="Basic and acidic residues" evidence="1">
    <location>
        <begin position="229"/>
        <end position="247"/>
    </location>
</feature>